<dbReference type="Gene3D" id="3.40.50.10540">
    <property type="entry name" value="Crotonobetainyl-coa:carnitine coa-transferase, domain 1"/>
    <property type="match status" value="1"/>
</dbReference>
<keyword evidence="2" id="KW-1185">Reference proteome</keyword>
<dbReference type="InterPro" id="IPR050509">
    <property type="entry name" value="CoA-transferase_III"/>
</dbReference>
<gene>
    <name evidence="1" type="ORF">FRZ61_46020</name>
</gene>
<reference evidence="1 2" key="1">
    <citation type="submission" date="2019-08" db="EMBL/GenBank/DDBJ databases">
        <title>Hyperibacter terrae gen. nov., sp. nov. and Hyperibacter viscosus sp. nov., two new members in the family Rhodospirillaceae isolated from the rhizosphere of Hypericum perforatum.</title>
        <authorList>
            <person name="Noviana Z."/>
        </authorList>
    </citation>
    <scope>NUCLEOTIDE SEQUENCE [LARGE SCALE GENOMIC DNA]</scope>
    <source>
        <strain evidence="1 2">R5959</strain>
    </source>
</reference>
<organism evidence="1 2">
    <name type="scientific">Hypericibacter adhaerens</name>
    <dbReference type="NCBI Taxonomy" id="2602016"/>
    <lineage>
        <taxon>Bacteria</taxon>
        <taxon>Pseudomonadati</taxon>
        <taxon>Pseudomonadota</taxon>
        <taxon>Alphaproteobacteria</taxon>
        <taxon>Rhodospirillales</taxon>
        <taxon>Dongiaceae</taxon>
        <taxon>Hypericibacter</taxon>
    </lineage>
</organism>
<dbReference type="RefSeq" id="WP_151119918.1">
    <property type="nucleotide sequence ID" value="NZ_CP042582.1"/>
</dbReference>
<dbReference type="Gene3D" id="3.30.1540.10">
    <property type="entry name" value="formyl-coa transferase, domain 3"/>
    <property type="match status" value="1"/>
</dbReference>
<dbReference type="PANTHER" id="PTHR48228:SF5">
    <property type="entry name" value="ALPHA-METHYLACYL-COA RACEMASE"/>
    <property type="match status" value="1"/>
</dbReference>
<dbReference type="EMBL" id="CP042582">
    <property type="protein sequence ID" value="QEX24661.1"/>
    <property type="molecule type" value="Genomic_DNA"/>
</dbReference>
<evidence type="ECO:0000313" key="2">
    <source>
        <dbReference type="Proteomes" id="UP000325797"/>
    </source>
</evidence>
<dbReference type="GO" id="GO:0003824">
    <property type="term" value="F:catalytic activity"/>
    <property type="evidence" value="ECO:0007669"/>
    <property type="project" value="InterPro"/>
</dbReference>
<evidence type="ECO:0000313" key="1">
    <source>
        <dbReference type="EMBL" id="QEX24661.1"/>
    </source>
</evidence>
<name>A0A5J6N490_9PROT</name>
<dbReference type="SUPFAM" id="SSF89796">
    <property type="entry name" value="CoA-transferase family III (CaiB/BaiF)"/>
    <property type="match status" value="1"/>
</dbReference>
<dbReference type="Pfam" id="PF02515">
    <property type="entry name" value="CoA_transf_3"/>
    <property type="match status" value="1"/>
</dbReference>
<proteinExistence type="predicted"/>
<dbReference type="InterPro" id="IPR023606">
    <property type="entry name" value="CoA-Trfase_III_dom_1_sf"/>
</dbReference>
<dbReference type="PANTHER" id="PTHR48228">
    <property type="entry name" value="SUCCINYL-COA--D-CITRAMALATE COA-TRANSFERASE"/>
    <property type="match status" value="1"/>
</dbReference>
<sequence>MTYDLLRGCRVIESAAFIAAPLCGMTLAQLGADVIRVDMIGGGIDYGRLPLAPAGRSLYWTSLNKGKRSVAIDIRKPEGRRLLQRLVTAPGPGGGILLTNIPTAWLAHATLAEARRDLVSCTIEGSSDGSTAVDYTVNCATGYPALTGEGSRDKPVNHVLPAWDVICAMQAAMAVIAAVDRRRRTDQGAELRLALSDVAFSTLSHLGLLAEAQLIEQERTSIGNHIYGAFGRDFATRDGQRIMVAAISLKQWNALVEACGLAAIIGPIEQGLGCDFSKEGDRFAHRQLIAGLVEPWCAARSLDEIKPVFDRAGVCWGPYRTVKELVAQDPRVSLANPIFETMDPAGVGPHLAAGPALRIAAAERKPSTAAPLLGQHTDPVLQEVLRLSPAEIDRLHEEGIVAGAERDPLLGTDR</sequence>
<dbReference type="KEGG" id="hadh:FRZ61_46020"/>
<dbReference type="Proteomes" id="UP000325797">
    <property type="component" value="Chromosome"/>
</dbReference>
<accession>A0A5J6N490</accession>
<protein>
    <submittedName>
        <fullName evidence="1">Dehydratase</fullName>
    </submittedName>
</protein>
<dbReference type="InterPro" id="IPR003673">
    <property type="entry name" value="CoA-Trfase_fam_III"/>
</dbReference>
<dbReference type="InterPro" id="IPR044855">
    <property type="entry name" value="CoA-Trfase_III_dom3_sf"/>
</dbReference>
<dbReference type="OrthoDB" id="7457784at2"/>
<dbReference type="AlphaFoldDB" id="A0A5J6N490"/>